<dbReference type="Gene3D" id="1.10.10.10">
    <property type="entry name" value="Winged helix-like DNA-binding domain superfamily/Winged helix DNA-binding domain"/>
    <property type="match status" value="1"/>
</dbReference>
<evidence type="ECO:0000313" key="12">
    <source>
        <dbReference type="EMBL" id="KAG6690259.1"/>
    </source>
</evidence>
<evidence type="ECO:0000256" key="1">
    <source>
        <dbReference type="ARBA" id="ARBA00004123"/>
    </source>
</evidence>
<evidence type="ECO:0000256" key="9">
    <source>
        <dbReference type="RuleBase" id="RU004020"/>
    </source>
</evidence>
<feature type="region of interest" description="Disordered" evidence="10">
    <location>
        <begin position="1"/>
        <end position="31"/>
    </location>
</feature>
<evidence type="ECO:0000256" key="8">
    <source>
        <dbReference type="ARBA" id="ARBA00023242"/>
    </source>
</evidence>
<dbReference type="PANTHER" id="PTHR10015">
    <property type="entry name" value="HEAT SHOCK TRANSCRIPTION FACTOR"/>
    <property type="match status" value="1"/>
</dbReference>
<dbReference type="PRINTS" id="PR00056">
    <property type="entry name" value="HSFDOMAIN"/>
</dbReference>
<feature type="region of interest" description="Disordered" evidence="10">
    <location>
        <begin position="622"/>
        <end position="652"/>
    </location>
</feature>
<name>A0A922DT31_CARIL</name>
<dbReference type="FunFam" id="1.10.10.10:FF:000037">
    <property type="entry name" value="Heat stress transcription factor B-4"/>
    <property type="match status" value="1"/>
</dbReference>
<dbReference type="GO" id="GO:0000978">
    <property type="term" value="F:RNA polymerase II cis-regulatory region sequence-specific DNA binding"/>
    <property type="evidence" value="ECO:0007669"/>
    <property type="project" value="TreeGrafter"/>
</dbReference>
<protein>
    <recommendedName>
        <fullName evidence="11">HSF-type DNA-binding domain-containing protein</fullName>
    </recommendedName>
</protein>
<sequence>MARKYRRDNHSRRTRRRRSRGQPPPPFDSSKIFLCRYNPPTPLINPSTTLISHSLADYTISHPSTETCSLWTISTLYAHIYIYIYAHIHMDSIGGPLSKSPPRTPVKSTGKASVGASLSSSAQPESETPGISPLPSEITSQPLLPGSFFMDAEAGFFMENIGFSASPPLTEFEAFSTISPSSSFCEIPRTVPSSTGGGGDAENIAVPQPLERLQGNPTPPFLSKTFDLVEDPALDAIISWGVSGESFVVWDPVDFAKLVLPLNFKHNNFSSFVRQLNTYGFRKIDTDRWEFANEAFQRGKKHLLKNIQRRKSSQSQQIGVYVQPSTEAGRPIPEGEIQKLRKEKGRLMQEVVELQQQQQGTLHHMEAVNQRLQSAEQRQKQMVSFLAKLVQNPAFLARLQQQKVNGEIGSSRVRRKFVKQHQYEMGKSDSSMEERIVKYEPDWSHLITTSVAQDLIPVPAGKSQDFLSQDTVAMIEQAGLSVESIPFGSDELIMPEDLPVLQGFNKTLEQVGEGLSRLGNQDLKGKNIISSPEERNPEYVVSFPEEITKEKMISELSPGIERIVKKEDIWSMGFDACASMSVPSNELWGNPINYEVTDLEVTGGLTDIWDLGFLQEIEGSGIDQWTIDKSPSDEPKSRDHKPKDDIPENMDP</sequence>
<dbReference type="InterPro" id="IPR000232">
    <property type="entry name" value="HSF_DNA-bd"/>
</dbReference>
<dbReference type="SMART" id="SM00415">
    <property type="entry name" value="HSF"/>
    <property type="match status" value="1"/>
</dbReference>
<organism evidence="12 13">
    <name type="scientific">Carya illinoinensis</name>
    <name type="common">Pecan</name>
    <dbReference type="NCBI Taxonomy" id="32201"/>
    <lineage>
        <taxon>Eukaryota</taxon>
        <taxon>Viridiplantae</taxon>
        <taxon>Streptophyta</taxon>
        <taxon>Embryophyta</taxon>
        <taxon>Tracheophyta</taxon>
        <taxon>Spermatophyta</taxon>
        <taxon>Magnoliopsida</taxon>
        <taxon>eudicotyledons</taxon>
        <taxon>Gunneridae</taxon>
        <taxon>Pentapetalae</taxon>
        <taxon>rosids</taxon>
        <taxon>fabids</taxon>
        <taxon>Fagales</taxon>
        <taxon>Juglandaceae</taxon>
        <taxon>Carya</taxon>
    </lineage>
</organism>
<gene>
    <name evidence="12" type="ORF">I3842_10G005400</name>
</gene>
<reference evidence="12" key="1">
    <citation type="submission" date="2021-01" db="EMBL/GenBank/DDBJ databases">
        <authorList>
            <person name="Lovell J.T."/>
            <person name="Bentley N."/>
            <person name="Bhattarai G."/>
            <person name="Jenkins J.W."/>
            <person name="Sreedasyam A."/>
            <person name="Alarcon Y."/>
            <person name="Bock C."/>
            <person name="Boston L."/>
            <person name="Carlson J."/>
            <person name="Cervantes K."/>
            <person name="Clermont K."/>
            <person name="Krom N."/>
            <person name="Kubenka K."/>
            <person name="Mamidi S."/>
            <person name="Mattison C."/>
            <person name="Monteros M."/>
            <person name="Pisani C."/>
            <person name="Plott C."/>
            <person name="Rajasekar S."/>
            <person name="Rhein H.S."/>
            <person name="Rohla C."/>
            <person name="Song M."/>
            <person name="Hilaire R.S."/>
            <person name="Shu S."/>
            <person name="Wells L."/>
            <person name="Wang X."/>
            <person name="Webber J."/>
            <person name="Heerema R.J."/>
            <person name="Klein P."/>
            <person name="Conner P."/>
            <person name="Grauke L."/>
            <person name="Grimwood J."/>
            <person name="Schmutz J."/>
            <person name="Randall J.J."/>
        </authorList>
    </citation>
    <scope>NUCLEOTIDE SEQUENCE</scope>
    <source>
        <tissue evidence="12">Leaf</tissue>
    </source>
</reference>
<feature type="compositionally biased region" description="Polar residues" evidence="10">
    <location>
        <begin position="106"/>
        <end position="126"/>
    </location>
</feature>
<evidence type="ECO:0000256" key="10">
    <source>
        <dbReference type="SAM" id="MobiDB-lite"/>
    </source>
</evidence>
<dbReference type="InterPro" id="IPR036390">
    <property type="entry name" value="WH_DNA-bd_sf"/>
</dbReference>
<dbReference type="Pfam" id="PF00447">
    <property type="entry name" value="HSF_DNA-bind"/>
    <property type="match status" value="1"/>
</dbReference>
<feature type="domain" description="HSF-type DNA-binding" evidence="11">
    <location>
        <begin position="260"/>
        <end position="284"/>
    </location>
</feature>
<feature type="compositionally biased region" description="Basic residues" evidence="10">
    <location>
        <begin position="1"/>
        <end position="20"/>
    </location>
</feature>
<dbReference type="Proteomes" id="UP000811246">
    <property type="component" value="Chromosome 10"/>
</dbReference>
<dbReference type="GO" id="GO:0034605">
    <property type="term" value="P:cellular response to heat"/>
    <property type="evidence" value="ECO:0007669"/>
    <property type="project" value="TreeGrafter"/>
</dbReference>
<evidence type="ECO:0000256" key="6">
    <source>
        <dbReference type="ARBA" id="ARBA00023125"/>
    </source>
</evidence>
<dbReference type="PROSITE" id="PS00434">
    <property type="entry name" value="HSF_DOMAIN"/>
    <property type="match status" value="1"/>
</dbReference>
<keyword evidence="7" id="KW-0804">Transcription</keyword>
<dbReference type="GO" id="GO:0006357">
    <property type="term" value="P:regulation of transcription by RNA polymerase II"/>
    <property type="evidence" value="ECO:0007669"/>
    <property type="project" value="TreeGrafter"/>
</dbReference>
<evidence type="ECO:0000256" key="4">
    <source>
        <dbReference type="ARBA" id="ARBA00023015"/>
    </source>
</evidence>
<dbReference type="GO" id="GO:0005634">
    <property type="term" value="C:nucleus"/>
    <property type="evidence" value="ECO:0007669"/>
    <property type="project" value="UniProtKB-SubCell"/>
</dbReference>
<comment type="similarity">
    <text evidence="9">Belongs to the HSF family.</text>
</comment>
<evidence type="ECO:0000256" key="2">
    <source>
        <dbReference type="ARBA" id="ARBA00011233"/>
    </source>
</evidence>
<dbReference type="EMBL" id="CM031834">
    <property type="protein sequence ID" value="KAG6690259.1"/>
    <property type="molecule type" value="Genomic_DNA"/>
</dbReference>
<dbReference type="OrthoDB" id="60033at2759"/>
<proteinExistence type="inferred from homology"/>
<comment type="subcellular location">
    <subcellularLocation>
        <location evidence="1">Nucleus</location>
    </subcellularLocation>
</comment>
<evidence type="ECO:0000256" key="5">
    <source>
        <dbReference type="ARBA" id="ARBA00023016"/>
    </source>
</evidence>
<feature type="region of interest" description="Disordered" evidence="10">
    <location>
        <begin position="99"/>
        <end position="137"/>
    </location>
</feature>
<dbReference type="AlphaFoldDB" id="A0A922DT31"/>
<evidence type="ECO:0000256" key="7">
    <source>
        <dbReference type="ARBA" id="ARBA00023163"/>
    </source>
</evidence>
<dbReference type="PANTHER" id="PTHR10015:SF337">
    <property type="entry name" value="HEAT STRESS TRANSCRIPTION FACTOR A-3"/>
    <property type="match status" value="1"/>
</dbReference>
<keyword evidence="3" id="KW-0597">Phosphoprotein</keyword>
<keyword evidence="6" id="KW-0238">DNA-binding</keyword>
<accession>A0A922DT31</accession>
<keyword evidence="4" id="KW-0805">Transcription regulation</keyword>
<evidence type="ECO:0000313" key="13">
    <source>
        <dbReference type="Proteomes" id="UP000811246"/>
    </source>
</evidence>
<evidence type="ECO:0000256" key="3">
    <source>
        <dbReference type="ARBA" id="ARBA00022553"/>
    </source>
</evidence>
<comment type="subunit">
    <text evidence="2">Homotrimer.</text>
</comment>
<comment type="caution">
    <text evidence="12">The sequence shown here is derived from an EMBL/GenBank/DDBJ whole genome shotgun (WGS) entry which is preliminary data.</text>
</comment>
<dbReference type="SUPFAM" id="SSF46785">
    <property type="entry name" value="Winged helix' DNA-binding domain"/>
    <property type="match status" value="1"/>
</dbReference>
<keyword evidence="5" id="KW-0346">Stress response</keyword>
<dbReference type="InterPro" id="IPR036388">
    <property type="entry name" value="WH-like_DNA-bd_sf"/>
</dbReference>
<evidence type="ECO:0000259" key="11">
    <source>
        <dbReference type="PROSITE" id="PS00434"/>
    </source>
</evidence>
<dbReference type="GO" id="GO:0003700">
    <property type="term" value="F:DNA-binding transcription factor activity"/>
    <property type="evidence" value="ECO:0007669"/>
    <property type="project" value="InterPro"/>
</dbReference>
<feature type="compositionally biased region" description="Basic and acidic residues" evidence="10">
    <location>
        <begin position="630"/>
        <end position="646"/>
    </location>
</feature>
<keyword evidence="8" id="KW-0539">Nucleus</keyword>